<accession>A0A6M4M9S4</accession>
<dbReference type="PRINTS" id="PR00111">
    <property type="entry name" value="ABHYDROLASE"/>
</dbReference>
<dbReference type="KEGG" id="apel:CA267_000710"/>
<dbReference type="Gene3D" id="3.40.50.1820">
    <property type="entry name" value="alpha/beta hydrolase"/>
    <property type="match status" value="1"/>
</dbReference>
<dbReference type="Proteomes" id="UP000219285">
    <property type="component" value="Chromosome"/>
</dbReference>
<dbReference type="SUPFAM" id="SSF53474">
    <property type="entry name" value="alpha/beta-Hydrolases"/>
    <property type="match status" value="1"/>
</dbReference>
<keyword evidence="1 3" id="KW-0378">Hydrolase</keyword>
<name>A0A6M4M9S4_9ALTE</name>
<evidence type="ECO:0000256" key="1">
    <source>
        <dbReference type="ARBA" id="ARBA00022801"/>
    </source>
</evidence>
<dbReference type="InterPro" id="IPR000073">
    <property type="entry name" value="AB_hydrolase_1"/>
</dbReference>
<dbReference type="AlphaFoldDB" id="A0A6M4M9S4"/>
<dbReference type="RefSeq" id="WP_075609249.1">
    <property type="nucleotide sequence ID" value="NZ_CP052766.1"/>
</dbReference>
<proteinExistence type="predicted"/>
<reference evidence="3 4" key="2">
    <citation type="submission" date="2020-04" db="EMBL/GenBank/DDBJ databases">
        <title>Complete genome sequence of Alteromonas pelagimontana 5.12T.</title>
        <authorList>
            <person name="Sinha R.K."/>
            <person name="Krishnan K.P."/>
            <person name="Kurian J.P."/>
        </authorList>
    </citation>
    <scope>NUCLEOTIDE SEQUENCE [LARGE SCALE GENOMIC DNA]</scope>
    <source>
        <strain evidence="3 4">5.12</strain>
    </source>
</reference>
<organism evidence="3 4">
    <name type="scientific">Alteromonas pelagimontana</name>
    <dbReference type="NCBI Taxonomy" id="1858656"/>
    <lineage>
        <taxon>Bacteria</taxon>
        <taxon>Pseudomonadati</taxon>
        <taxon>Pseudomonadota</taxon>
        <taxon>Gammaproteobacteria</taxon>
        <taxon>Alteromonadales</taxon>
        <taxon>Alteromonadaceae</taxon>
        <taxon>Alteromonas/Salinimonas group</taxon>
        <taxon>Alteromonas</taxon>
    </lineage>
</organism>
<dbReference type="InterPro" id="IPR000639">
    <property type="entry name" value="Epox_hydrolase-like"/>
</dbReference>
<dbReference type="PRINTS" id="PR00412">
    <property type="entry name" value="EPOXHYDRLASE"/>
</dbReference>
<dbReference type="OrthoDB" id="9808398at2"/>
<dbReference type="GO" id="GO:0016787">
    <property type="term" value="F:hydrolase activity"/>
    <property type="evidence" value="ECO:0007669"/>
    <property type="project" value="UniProtKB-KW"/>
</dbReference>
<gene>
    <name evidence="3" type="ORF">CA267_000710</name>
</gene>
<feature type="domain" description="AB hydrolase-1" evidence="2">
    <location>
        <begin position="17"/>
        <end position="246"/>
    </location>
</feature>
<keyword evidence="4" id="KW-1185">Reference proteome</keyword>
<protein>
    <submittedName>
        <fullName evidence="3">Alpha/beta fold hydrolase</fullName>
    </submittedName>
</protein>
<sequence>MTKPLFYQTHKAGTDRPWLVLLHGLFGNLDNLAVVRRHFEDRFNILSVDLPDHGQSFHLSHFTLQSCVESLIETLDLLSVGEASLLGHSLGGKVAMLSALIHPERVKQLIVADIAPVTYAPKHQNIFRGLRNVDLANLTRRQEADAEMAEYISEPGVRQFLLKSLYQDDNKIWHWRFNVEGLINNYDEIRQWPSLEKTFVKPTLFIKGGNSSYLDSRYREDVARIFPAAKARVIEDAGHWLHAEKPAEFNKLVEAELTRC</sequence>
<dbReference type="PANTHER" id="PTHR46118">
    <property type="entry name" value="PROTEIN ABHD11"/>
    <property type="match status" value="1"/>
</dbReference>
<dbReference type="PANTHER" id="PTHR46118:SF4">
    <property type="entry name" value="PROTEIN ABHD11"/>
    <property type="match status" value="1"/>
</dbReference>
<evidence type="ECO:0000313" key="4">
    <source>
        <dbReference type="Proteomes" id="UP000219285"/>
    </source>
</evidence>
<dbReference type="InterPro" id="IPR029058">
    <property type="entry name" value="AB_hydrolase_fold"/>
</dbReference>
<dbReference type="Pfam" id="PF00561">
    <property type="entry name" value="Abhydrolase_1"/>
    <property type="match status" value="1"/>
</dbReference>
<evidence type="ECO:0000259" key="2">
    <source>
        <dbReference type="Pfam" id="PF00561"/>
    </source>
</evidence>
<reference evidence="4" key="1">
    <citation type="submission" date="2014-12" db="EMBL/GenBank/DDBJ databases">
        <title>Complete genome sequence of a multi-drug resistant Klebsiella pneumoniae.</title>
        <authorList>
            <person name="Hua X."/>
            <person name="Chen Q."/>
            <person name="Li X."/>
            <person name="Feng Y."/>
            <person name="Ruan Z."/>
            <person name="Yu Y."/>
        </authorList>
    </citation>
    <scope>NUCLEOTIDE SEQUENCE [LARGE SCALE GENOMIC DNA]</scope>
    <source>
        <strain evidence="4">5.12</strain>
    </source>
</reference>
<dbReference type="EMBL" id="CP052766">
    <property type="protein sequence ID" value="QJR79420.1"/>
    <property type="molecule type" value="Genomic_DNA"/>
</dbReference>
<evidence type="ECO:0000313" key="3">
    <source>
        <dbReference type="EMBL" id="QJR79420.1"/>
    </source>
</evidence>